<keyword evidence="2" id="KW-1185">Reference proteome</keyword>
<comment type="caution">
    <text evidence="1">The sequence shown here is derived from an EMBL/GenBank/DDBJ whole genome shotgun (WGS) entry which is preliminary data.</text>
</comment>
<dbReference type="AlphaFoldDB" id="A0A371GEG0"/>
<name>A0A371GEG0_MUCPR</name>
<dbReference type="EMBL" id="QJKJ01005812">
    <property type="protein sequence ID" value="RDX88906.1"/>
    <property type="molecule type" value="Genomic_DNA"/>
</dbReference>
<organism evidence="1 2">
    <name type="scientific">Mucuna pruriens</name>
    <name type="common">Velvet bean</name>
    <name type="synonym">Dolichos pruriens</name>
    <dbReference type="NCBI Taxonomy" id="157652"/>
    <lineage>
        <taxon>Eukaryota</taxon>
        <taxon>Viridiplantae</taxon>
        <taxon>Streptophyta</taxon>
        <taxon>Embryophyta</taxon>
        <taxon>Tracheophyta</taxon>
        <taxon>Spermatophyta</taxon>
        <taxon>Magnoliopsida</taxon>
        <taxon>eudicotyledons</taxon>
        <taxon>Gunneridae</taxon>
        <taxon>Pentapetalae</taxon>
        <taxon>rosids</taxon>
        <taxon>fabids</taxon>
        <taxon>Fabales</taxon>
        <taxon>Fabaceae</taxon>
        <taxon>Papilionoideae</taxon>
        <taxon>50 kb inversion clade</taxon>
        <taxon>NPAAA clade</taxon>
        <taxon>indigoferoid/millettioid clade</taxon>
        <taxon>Phaseoleae</taxon>
        <taxon>Mucuna</taxon>
    </lineage>
</organism>
<reference evidence="1" key="1">
    <citation type="submission" date="2018-05" db="EMBL/GenBank/DDBJ databases">
        <title>Draft genome of Mucuna pruriens seed.</title>
        <authorList>
            <person name="Nnadi N.E."/>
            <person name="Vos R."/>
            <person name="Hasami M.H."/>
            <person name="Devisetty U.K."/>
            <person name="Aguiy J.C."/>
        </authorList>
    </citation>
    <scope>NUCLEOTIDE SEQUENCE [LARGE SCALE GENOMIC DNA]</scope>
    <source>
        <strain evidence="1">JCA_2017</strain>
    </source>
</reference>
<evidence type="ECO:0000313" key="1">
    <source>
        <dbReference type="EMBL" id="RDX88906.1"/>
    </source>
</evidence>
<dbReference type="Proteomes" id="UP000257109">
    <property type="component" value="Unassembled WGS sequence"/>
</dbReference>
<gene>
    <name evidence="1" type="ORF">CR513_29449</name>
</gene>
<sequence length="155" mass="17647">MSASSSSLEMSAFPFLSSLEREPKPSDYRQCALPFYHFKAEVLWVLGLAPSQLQPSGWAVIQAFRLICRFFGVVPTTSLLLYFYQSDAPTLASWIRLIPRPGRDLISEYSIPSSAFRPWFFKVFASERCLFATTAKSFPLYWQNVPSVDKVPFLS</sequence>
<feature type="non-terminal residue" evidence="1">
    <location>
        <position position="1"/>
    </location>
</feature>
<evidence type="ECO:0000313" key="2">
    <source>
        <dbReference type="Proteomes" id="UP000257109"/>
    </source>
</evidence>
<accession>A0A371GEG0</accession>
<proteinExistence type="predicted"/>
<protein>
    <submittedName>
        <fullName evidence="1">Uncharacterized protein</fullName>
    </submittedName>
</protein>